<organism evidence="1 2">
    <name type="scientific">Halarchaeum rubridurum</name>
    <dbReference type="NCBI Taxonomy" id="489911"/>
    <lineage>
        <taxon>Archaea</taxon>
        <taxon>Methanobacteriati</taxon>
        <taxon>Methanobacteriota</taxon>
        <taxon>Stenosarchaea group</taxon>
        <taxon>Halobacteria</taxon>
        <taxon>Halobacteriales</taxon>
        <taxon>Halobacteriaceae</taxon>
    </lineage>
</organism>
<reference evidence="1" key="1">
    <citation type="submission" date="2021-03" db="EMBL/GenBank/DDBJ databases">
        <title>Genomic Encyclopedia of Type Strains, Phase IV (KMG-IV): sequencing the most valuable type-strain genomes for metagenomic binning, comparative biology and taxonomic classification.</title>
        <authorList>
            <person name="Goeker M."/>
        </authorList>
    </citation>
    <scope>NUCLEOTIDE SEQUENCE</scope>
    <source>
        <strain evidence="1">DSM 22443</strain>
    </source>
</reference>
<dbReference type="EMBL" id="JAGGKO010000003">
    <property type="protein sequence ID" value="MBP1955125.1"/>
    <property type="molecule type" value="Genomic_DNA"/>
</dbReference>
<dbReference type="OrthoDB" id="306663at2157"/>
<dbReference type="AlphaFoldDB" id="A0A8T4GPA6"/>
<protein>
    <submittedName>
        <fullName evidence="1">Uncharacterized protein</fullName>
    </submittedName>
</protein>
<name>A0A8T4GPA6_9EURY</name>
<evidence type="ECO:0000313" key="2">
    <source>
        <dbReference type="Proteomes" id="UP000765891"/>
    </source>
</evidence>
<proteinExistence type="predicted"/>
<dbReference type="RefSeq" id="WP_188872244.1">
    <property type="nucleotide sequence ID" value="NZ_BMOO01000004.1"/>
</dbReference>
<sequence length="151" mass="15178">MRTDRGLTPVVSKTLGIGIVLCYVALVSTTLYGGVVPAAEADAAATLGDRVLAAGSVAVEDAVPNAAAASVRVRAAVSLPATIGGRPYELRATNRTLVLDSPVRGVGGTASLSLPARVTGVEGTWRSDRPAVVVVTGNASACSVELREVPA</sequence>
<gene>
    <name evidence="1" type="ORF">J2752_002037</name>
</gene>
<comment type="caution">
    <text evidence="1">The sequence shown here is derived from an EMBL/GenBank/DDBJ whole genome shotgun (WGS) entry which is preliminary data.</text>
</comment>
<accession>A0A8T4GPA6</accession>
<evidence type="ECO:0000313" key="1">
    <source>
        <dbReference type="EMBL" id="MBP1955125.1"/>
    </source>
</evidence>
<dbReference type="Proteomes" id="UP000765891">
    <property type="component" value="Unassembled WGS sequence"/>
</dbReference>
<dbReference type="Pfam" id="PF23928">
    <property type="entry name" value="DUF7266"/>
    <property type="match status" value="1"/>
</dbReference>
<dbReference type="InterPro" id="IPR055690">
    <property type="entry name" value="DUF7266"/>
</dbReference>